<proteinExistence type="predicted"/>
<keyword evidence="2" id="KW-1185">Reference proteome</keyword>
<dbReference type="Proteomes" id="UP000186744">
    <property type="component" value="Unassembled WGS sequence"/>
</dbReference>
<organism evidence="1 2">
    <name type="scientific">Chryseobacterium ureilyticum</name>
    <dbReference type="NCBI Taxonomy" id="373668"/>
    <lineage>
        <taxon>Bacteria</taxon>
        <taxon>Pseudomonadati</taxon>
        <taxon>Bacteroidota</taxon>
        <taxon>Flavobacteriia</taxon>
        <taxon>Flavobacteriales</taxon>
        <taxon>Weeksellaceae</taxon>
        <taxon>Chryseobacterium group</taxon>
        <taxon>Chryseobacterium</taxon>
    </lineage>
</organism>
<dbReference type="AlphaFoldDB" id="A0A1N7N6M7"/>
<evidence type="ECO:0000313" key="2">
    <source>
        <dbReference type="Proteomes" id="UP000186744"/>
    </source>
</evidence>
<dbReference type="RefSeq" id="WP_262484592.1">
    <property type="nucleotide sequence ID" value="NZ_FTOL01000003.1"/>
</dbReference>
<sequence length="41" mass="4989">MKTKKNKEMLKNEKQFYFKNKGWKSNQQLLSVKHKIRSYAG</sequence>
<evidence type="ECO:0000313" key="1">
    <source>
        <dbReference type="EMBL" id="SIS93811.1"/>
    </source>
</evidence>
<gene>
    <name evidence="1" type="ORF">SAMN05421786_103246</name>
</gene>
<dbReference type="STRING" id="373668.SAMN05421786_103246"/>
<dbReference type="EMBL" id="FTOL01000003">
    <property type="protein sequence ID" value="SIS93811.1"/>
    <property type="molecule type" value="Genomic_DNA"/>
</dbReference>
<name>A0A1N7N6M7_9FLAO</name>
<protein>
    <submittedName>
        <fullName evidence="1">Uncharacterized protein</fullName>
    </submittedName>
</protein>
<reference evidence="2" key="1">
    <citation type="submission" date="2017-01" db="EMBL/GenBank/DDBJ databases">
        <authorList>
            <person name="Varghese N."/>
            <person name="Submissions S."/>
        </authorList>
    </citation>
    <scope>NUCLEOTIDE SEQUENCE [LARGE SCALE GENOMIC DNA]</scope>
    <source>
        <strain evidence="2">DSM 18017</strain>
    </source>
</reference>
<accession>A0A1N7N6M7</accession>